<proteinExistence type="predicted"/>
<dbReference type="Proteomes" id="UP000542405">
    <property type="component" value="Unassembled WGS sequence"/>
</dbReference>
<reference evidence="2 3" key="1">
    <citation type="submission" date="2020-04" db="EMBL/GenBank/DDBJ databases">
        <title>Achromobacter ruhlandii genome sequencing and assembly.</title>
        <authorList>
            <person name="Martins R.C.R."/>
            <person name="Perdigao-Neto L.V."/>
            <person name="Levin A.S.S."/>
            <person name="Costa S.F."/>
        </authorList>
    </citation>
    <scope>NUCLEOTIDE SEQUENCE [LARGE SCALE GENOMIC DNA]</scope>
    <source>
        <strain evidence="2 3">9035ralo</strain>
    </source>
</reference>
<evidence type="ECO:0000313" key="3">
    <source>
        <dbReference type="Proteomes" id="UP000542405"/>
    </source>
</evidence>
<feature type="region of interest" description="Disordered" evidence="1">
    <location>
        <begin position="1"/>
        <end position="22"/>
    </location>
</feature>
<accession>A0A848N4U4</accession>
<evidence type="ECO:0000313" key="2">
    <source>
        <dbReference type="EMBL" id="NMU88369.1"/>
    </source>
</evidence>
<dbReference type="RefSeq" id="WP_169535617.1">
    <property type="nucleotide sequence ID" value="NZ_JABBZE010000002.1"/>
</dbReference>
<feature type="compositionally biased region" description="Polar residues" evidence="1">
    <location>
        <begin position="1"/>
        <end position="17"/>
    </location>
</feature>
<dbReference type="EMBL" id="JABBZE010000002">
    <property type="protein sequence ID" value="NMU88369.1"/>
    <property type="molecule type" value="Genomic_DNA"/>
</dbReference>
<organism evidence="2 3">
    <name type="scientific">Achromobacter ruhlandii</name>
    <dbReference type="NCBI Taxonomy" id="72557"/>
    <lineage>
        <taxon>Bacteria</taxon>
        <taxon>Pseudomonadati</taxon>
        <taxon>Pseudomonadota</taxon>
        <taxon>Betaproteobacteria</taxon>
        <taxon>Burkholderiales</taxon>
        <taxon>Alcaligenaceae</taxon>
        <taxon>Achromobacter</taxon>
    </lineage>
</organism>
<protein>
    <submittedName>
        <fullName evidence="2">Uncharacterized protein</fullName>
    </submittedName>
</protein>
<gene>
    <name evidence="2" type="ORF">HGQ98_00500</name>
</gene>
<evidence type="ECO:0000256" key="1">
    <source>
        <dbReference type="SAM" id="MobiDB-lite"/>
    </source>
</evidence>
<name>A0A848N4U4_9BURK</name>
<comment type="caution">
    <text evidence="2">The sequence shown here is derived from an EMBL/GenBank/DDBJ whole genome shotgun (WGS) entry which is preliminary data.</text>
</comment>
<sequence length="95" mass="10654">MSKTLTELSRSTWTTENPDMGAINAGSLQRIAAATEKMAERHTELIRQRDSFEKAAHYWREKSDIKDRRIASLKGQITKLRKALAAQPAQQGAGE</sequence>
<dbReference type="AlphaFoldDB" id="A0A848N4U4"/>